<keyword evidence="2" id="KW-0472">Membrane</keyword>
<evidence type="ECO:0000313" key="4">
    <source>
        <dbReference type="EMBL" id="OIJ25889.1"/>
    </source>
</evidence>
<dbReference type="AlphaFoldDB" id="A0A1J4N5Z2"/>
<dbReference type="RefSeq" id="WP_045549096.1">
    <property type="nucleotide sequence ID" value="NZ_JZDQ02000020.1"/>
</dbReference>
<dbReference type="STRING" id="1844.UG56_014995"/>
<feature type="transmembrane region" description="Helical" evidence="2">
    <location>
        <begin position="30"/>
        <end position="55"/>
    </location>
</feature>
<dbReference type="InterPro" id="IPR025241">
    <property type="entry name" value="DUF4190"/>
</dbReference>
<sequence>MSYGTPPPPPPYGSPAPGQPGQPAGNNKKAIWALVLGILGCVCCGFFTGIPAIILGKIAQNEIDASGGAQGGRGMATAGFILGIVAVVLGIIGIILNLSGALDFSGSTSTY</sequence>
<comment type="caution">
    <text evidence="4">The sequence shown here is derived from an EMBL/GenBank/DDBJ whole genome shotgun (WGS) entry which is preliminary data.</text>
</comment>
<keyword evidence="2" id="KW-1133">Transmembrane helix</keyword>
<feature type="region of interest" description="Disordered" evidence="1">
    <location>
        <begin position="1"/>
        <end position="24"/>
    </location>
</feature>
<dbReference type="Proteomes" id="UP000033772">
    <property type="component" value="Unassembled WGS sequence"/>
</dbReference>
<evidence type="ECO:0000256" key="2">
    <source>
        <dbReference type="SAM" id="Phobius"/>
    </source>
</evidence>
<proteinExistence type="predicted"/>
<evidence type="ECO:0000256" key="1">
    <source>
        <dbReference type="SAM" id="MobiDB-lite"/>
    </source>
</evidence>
<keyword evidence="5" id="KW-1185">Reference proteome</keyword>
<feature type="compositionally biased region" description="Pro residues" evidence="1">
    <location>
        <begin position="1"/>
        <end position="20"/>
    </location>
</feature>
<protein>
    <recommendedName>
        <fullName evidence="3">DUF4190 domain-containing protein</fullName>
    </recommendedName>
</protein>
<reference evidence="4" key="1">
    <citation type="submission" date="2016-10" db="EMBL/GenBank/DDBJ databases">
        <title>Draft Genome Sequence of Nocardioides luteus Strain BAFB, an Alkane-Degrading Bacterium Isolated from JP-7 Polluted Soil.</title>
        <authorList>
            <person name="Brown L."/>
            <person name="Ruiz O.N."/>
            <person name="Gunasekera T."/>
        </authorList>
    </citation>
    <scope>NUCLEOTIDE SEQUENCE [LARGE SCALE GENOMIC DNA]</scope>
    <source>
        <strain evidence="4">BAFB</strain>
    </source>
</reference>
<gene>
    <name evidence="4" type="ORF">UG56_014995</name>
</gene>
<dbReference type="OrthoDB" id="3733716at2"/>
<dbReference type="EMBL" id="JZDQ02000020">
    <property type="protein sequence ID" value="OIJ25889.1"/>
    <property type="molecule type" value="Genomic_DNA"/>
</dbReference>
<keyword evidence="2" id="KW-0812">Transmembrane</keyword>
<dbReference type="Pfam" id="PF13828">
    <property type="entry name" value="DUF4190"/>
    <property type="match status" value="1"/>
</dbReference>
<evidence type="ECO:0000259" key="3">
    <source>
        <dbReference type="Pfam" id="PF13828"/>
    </source>
</evidence>
<feature type="domain" description="DUF4190" evidence="3">
    <location>
        <begin position="29"/>
        <end position="92"/>
    </location>
</feature>
<evidence type="ECO:0000313" key="5">
    <source>
        <dbReference type="Proteomes" id="UP000033772"/>
    </source>
</evidence>
<accession>A0A1J4N5Z2</accession>
<name>A0A1J4N5Z2_9ACTN</name>
<feature type="transmembrane region" description="Helical" evidence="2">
    <location>
        <begin position="76"/>
        <end position="96"/>
    </location>
</feature>
<organism evidence="4 5">
    <name type="scientific">Nocardioides luteus</name>
    <dbReference type="NCBI Taxonomy" id="1844"/>
    <lineage>
        <taxon>Bacteria</taxon>
        <taxon>Bacillati</taxon>
        <taxon>Actinomycetota</taxon>
        <taxon>Actinomycetes</taxon>
        <taxon>Propionibacteriales</taxon>
        <taxon>Nocardioidaceae</taxon>
        <taxon>Nocardioides</taxon>
    </lineage>
</organism>